<reference evidence="4" key="1">
    <citation type="submission" date="2021-06" db="EMBL/GenBank/DDBJ databases">
        <authorList>
            <person name="Kallberg Y."/>
            <person name="Tangrot J."/>
            <person name="Rosling A."/>
        </authorList>
    </citation>
    <scope>NUCLEOTIDE SEQUENCE</scope>
    <source>
        <strain evidence="4">MA453B</strain>
    </source>
</reference>
<evidence type="ECO:0000259" key="3">
    <source>
        <dbReference type="Pfam" id="PF03221"/>
    </source>
</evidence>
<dbReference type="OrthoDB" id="2434532at2759"/>
<dbReference type="SUPFAM" id="SSF46689">
    <property type="entry name" value="Homeodomain-like"/>
    <property type="match status" value="1"/>
</dbReference>
<feature type="compositionally biased region" description="Polar residues" evidence="2">
    <location>
        <begin position="1"/>
        <end position="16"/>
    </location>
</feature>
<dbReference type="GO" id="GO:0003677">
    <property type="term" value="F:DNA binding"/>
    <property type="evidence" value="ECO:0007669"/>
    <property type="project" value="UniProtKB-KW"/>
</dbReference>
<organism evidence="4 5">
    <name type="scientific">Dentiscutata erythropus</name>
    <dbReference type="NCBI Taxonomy" id="1348616"/>
    <lineage>
        <taxon>Eukaryota</taxon>
        <taxon>Fungi</taxon>
        <taxon>Fungi incertae sedis</taxon>
        <taxon>Mucoromycota</taxon>
        <taxon>Glomeromycotina</taxon>
        <taxon>Glomeromycetes</taxon>
        <taxon>Diversisporales</taxon>
        <taxon>Gigasporaceae</taxon>
        <taxon>Dentiscutata</taxon>
    </lineage>
</organism>
<feature type="non-terminal residue" evidence="4">
    <location>
        <position position="1"/>
    </location>
</feature>
<feature type="domain" description="HTH CENPB-type" evidence="3">
    <location>
        <begin position="68"/>
        <end position="114"/>
    </location>
</feature>
<keyword evidence="5" id="KW-1185">Reference proteome</keyword>
<gene>
    <name evidence="4" type="ORF">DERYTH_LOCUS15868</name>
</gene>
<protein>
    <submittedName>
        <fullName evidence="4">8019_t:CDS:1</fullName>
    </submittedName>
</protein>
<dbReference type="InterPro" id="IPR006600">
    <property type="entry name" value="HTH_CenpB_DNA-bd_dom"/>
</dbReference>
<evidence type="ECO:0000256" key="2">
    <source>
        <dbReference type="SAM" id="MobiDB-lite"/>
    </source>
</evidence>
<accession>A0A9N9NHX7</accession>
<name>A0A9N9NHX7_9GLOM</name>
<keyword evidence="1" id="KW-0238">DNA-binding</keyword>
<feature type="region of interest" description="Disordered" evidence="2">
    <location>
        <begin position="1"/>
        <end position="22"/>
    </location>
</feature>
<evidence type="ECO:0000313" key="5">
    <source>
        <dbReference type="Proteomes" id="UP000789405"/>
    </source>
</evidence>
<proteinExistence type="predicted"/>
<sequence>MDTSTNKRQNNNSNSEAQKKRRFTLTNKQRYNLCLQKKNEPSIKNQDLAAQYGSKEATNKRSKKPVFVDIELAVALWIEHVIGNKQTLTGYLIQNKAKEFATLLNEDKFNASNEYKRQGEADSAPLEELPEFRSKLQ</sequence>
<dbReference type="EMBL" id="CAJVPY010013255">
    <property type="protein sequence ID" value="CAG8739475.1"/>
    <property type="molecule type" value="Genomic_DNA"/>
</dbReference>
<feature type="region of interest" description="Disordered" evidence="2">
    <location>
        <begin position="114"/>
        <end position="137"/>
    </location>
</feature>
<comment type="caution">
    <text evidence="4">The sequence shown here is derived from an EMBL/GenBank/DDBJ whole genome shotgun (WGS) entry which is preliminary data.</text>
</comment>
<dbReference type="InterPro" id="IPR009057">
    <property type="entry name" value="Homeodomain-like_sf"/>
</dbReference>
<dbReference type="AlphaFoldDB" id="A0A9N9NHX7"/>
<dbReference type="Pfam" id="PF03221">
    <property type="entry name" value="HTH_Tnp_Tc5"/>
    <property type="match status" value="1"/>
</dbReference>
<evidence type="ECO:0000256" key="1">
    <source>
        <dbReference type="ARBA" id="ARBA00023125"/>
    </source>
</evidence>
<evidence type="ECO:0000313" key="4">
    <source>
        <dbReference type="EMBL" id="CAG8739475.1"/>
    </source>
</evidence>
<dbReference type="Proteomes" id="UP000789405">
    <property type="component" value="Unassembled WGS sequence"/>
</dbReference>
<dbReference type="Gene3D" id="1.10.10.60">
    <property type="entry name" value="Homeodomain-like"/>
    <property type="match status" value="1"/>
</dbReference>